<dbReference type="Gene3D" id="3.30.420.40">
    <property type="match status" value="2"/>
</dbReference>
<feature type="domain" description="Gcp-like" evidence="1">
    <location>
        <begin position="34"/>
        <end position="224"/>
    </location>
</feature>
<dbReference type="EMBL" id="FNHB01000011">
    <property type="protein sequence ID" value="SDN05104.1"/>
    <property type="molecule type" value="Genomic_DNA"/>
</dbReference>
<evidence type="ECO:0000313" key="2">
    <source>
        <dbReference type="EMBL" id="SDN05104.1"/>
    </source>
</evidence>
<dbReference type="OrthoDB" id="9784166at2"/>
<sequence>MPVLALDTATLVSSVAIVTPGALVAELTIQTKLTHSELLMPHISQLLAAARVRKSELRAVAVSIGPGSFTGLRIGLASAKALAYALNIPLVGVSTLAALAYNCPLPQVYLAPVLDAQKGNVYTSLYCWQQGKMSEYRPAAVKPFTELLGQLRALGAPAVVMGEAAVMHQEQLKQAGPDIILAPPHLIMPRAASVGLLGCKMLNDGISHDVMTLEPLYIRRSEAEDLWDRRHGVCG</sequence>
<evidence type="ECO:0000259" key="1">
    <source>
        <dbReference type="Pfam" id="PF00814"/>
    </source>
</evidence>
<dbReference type="Pfam" id="PF00814">
    <property type="entry name" value="TsaD"/>
    <property type="match status" value="1"/>
</dbReference>
<evidence type="ECO:0000313" key="3">
    <source>
        <dbReference type="Proteomes" id="UP000214880"/>
    </source>
</evidence>
<name>A0A1G9Y7P7_9FIRM</name>
<dbReference type="PANTHER" id="PTHR11735:SF11">
    <property type="entry name" value="TRNA THREONYLCARBAMOYLADENOSINE BIOSYNTHESIS PROTEIN TSAB"/>
    <property type="match status" value="1"/>
</dbReference>
<dbReference type="InterPro" id="IPR043129">
    <property type="entry name" value="ATPase_NBD"/>
</dbReference>
<protein>
    <submittedName>
        <fullName evidence="2">tRNA threonylcarbamoyladenosine biosynthesis protein TsaB</fullName>
    </submittedName>
</protein>
<reference evidence="2 3" key="1">
    <citation type="submission" date="2016-10" db="EMBL/GenBank/DDBJ databases">
        <authorList>
            <person name="de Groot N.N."/>
        </authorList>
    </citation>
    <scope>NUCLEOTIDE SEQUENCE [LARGE SCALE GENOMIC DNA]</scope>
    <source>
        <strain evidence="2 3">DSM 1736</strain>
    </source>
</reference>
<dbReference type="RefSeq" id="WP_092074607.1">
    <property type="nucleotide sequence ID" value="NZ_FNHB01000011.1"/>
</dbReference>
<dbReference type="CDD" id="cd24032">
    <property type="entry name" value="ASKHA_NBD_TsaB"/>
    <property type="match status" value="1"/>
</dbReference>
<gene>
    <name evidence="2" type="ORF">SAMN04488502_11112</name>
</gene>
<dbReference type="InterPro" id="IPR022496">
    <property type="entry name" value="T6A_TsaB"/>
</dbReference>
<dbReference type="NCBIfam" id="TIGR03725">
    <property type="entry name" value="T6A_YeaZ"/>
    <property type="match status" value="1"/>
</dbReference>
<organism evidence="2 3">
    <name type="scientific">Dendrosporobacter quercicolus</name>
    <dbReference type="NCBI Taxonomy" id="146817"/>
    <lineage>
        <taxon>Bacteria</taxon>
        <taxon>Bacillati</taxon>
        <taxon>Bacillota</taxon>
        <taxon>Negativicutes</taxon>
        <taxon>Selenomonadales</taxon>
        <taxon>Sporomusaceae</taxon>
        <taxon>Dendrosporobacter</taxon>
    </lineage>
</organism>
<dbReference type="PANTHER" id="PTHR11735">
    <property type="entry name" value="TRNA N6-ADENOSINE THREONYLCARBAMOYLTRANSFERASE"/>
    <property type="match status" value="1"/>
</dbReference>
<dbReference type="SUPFAM" id="SSF53067">
    <property type="entry name" value="Actin-like ATPase domain"/>
    <property type="match status" value="2"/>
</dbReference>
<dbReference type="STRING" id="146817.SAMN04488502_11112"/>
<dbReference type="GO" id="GO:0002949">
    <property type="term" value="P:tRNA threonylcarbamoyladenosine modification"/>
    <property type="evidence" value="ECO:0007669"/>
    <property type="project" value="InterPro"/>
</dbReference>
<dbReference type="GO" id="GO:0005829">
    <property type="term" value="C:cytosol"/>
    <property type="evidence" value="ECO:0007669"/>
    <property type="project" value="TreeGrafter"/>
</dbReference>
<proteinExistence type="predicted"/>
<dbReference type="Proteomes" id="UP000214880">
    <property type="component" value="Unassembled WGS sequence"/>
</dbReference>
<dbReference type="AlphaFoldDB" id="A0A1G9Y7P7"/>
<dbReference type="InterPro" id="IPR000905">
    <property type="entry name" value="Gcp-like_dom"/>
</dbReference>
<keyword evidence="3" id="KW-1185">Reference proteome</keyword>
<accession>A0A1G9Y7P7</accession>